<comment type="caution">
    <text evidence="1">The sequence shown here is derived from an EMBL/GenBank/DDBJ whole genome shotgun (WGS) entry which is preliminary data.</text>
</comment>
<protein>
    <submittedName>
        <fullName evidence="1">Replication-relaxation family protein</fullName>
    </submittedName>
</protein>
<proteinExistence type="predicted"/>
<evidence type="ECO:0000313" key="1">
    <source>
        <dbReference type="EMBL" id="MDN4609103.1"/>
    </source>
</evidence>
<accession>A0ABT8JWC8</accession>
<evidence type="ECO:0000313" key="2">
    <source>
        <dbReference type="Proteomes" id="UP001175097"/>
    </source>
</evidence>
<gene>
    <name evidence="1" type="ORF">P5G49_16700</name>
</gene>
<reference evidence="1" key="1">
    <citation type="submission" date="2023-03" db="EMBL/GenBank/DDBJ databases">
        <title>MT1 and MT2 Draft Genomes of Novel Species.</title>
        <authorList>
            <person name="Venkateswaran K."/>
        </authorList>
    </citation>
    <scope>NUCLEOTIDE SEQUENCE</scope>
    <source>
        <strain evidence="1">F6_3S_P_2</strain>
    </source>
</reference>
<dbReference type="RefSeq" id="WP_301245675.1">
    <property type="nucleotide sequence ID" value="NZ_JAROCC010000020.1"/>
</dbReference>
<sequence length="179" mass="21193">MTRDQLNLYFRFGTNRHTNRVLHSLSDYLSSIREGYQSIYYLNSKGKAYIGCDKVRKKGGHVKHVIMRNDMWAFHDYPKDWRNEVKVSDGSATVIVDAMFTDGWDRKHFLEIDHTQTMQENKNKIYRYKKLFENGLVEEKLGHFPTLVWLTTSEHRRKELKKACEGLPVVMVFTTNDIK</sequence>
<dbReference type="EMBL" id="JAROCC010000020">
    <property type="protein sequence ID" value="MDN4609103.1"/>
    <property type="molecule type" value="Genomic_DNA"/>
</dbReference>
<organism evidence="1 2">
    <name type="scientific">Sporosarcina highlanderae</name>
    <dbReference type="NCBI Taxonomy" id="3035916"/>
    <lineage>
        <taxon>Bacteria</taxon>
        <taxon>Bacillati</taxon>
        <taxon>Bacillota</taxon>
        <taxon>Bacilli</taxon>
        <taxon>Bacillales</taxon>
        <taxon>Caryophanaceae</taxon>
        <taxon>Sporosarcina</taxon>
    </lineage>
</organism>
<name>A0ABT8JWC8_9BACL</name>
<dbReference type="Proteomes" id="UP001175097">
    <property type="component" value="Unassembled WGS sequence"/>
</dbReference>
<dbReference type="Pfam" id="PF13814">
    <property type="entry name" value="Replic_Relax"/>
    <property type="match status" value="1"/>
</dbReference>
<dbReference type="InterPro" id="IPR025855">
    <property type="entry name" value="Replic_Relax"/>
</dbReference>
<keyword evidence="2" id="KW-1185">Reference proteome</keyword>